<protein>
    <submittedName>
        <fullName evidence="2">Myosin-like protein XIE</fullName>
    </submittedName>
</protein>
<feature type="domain" description="Dilute" evidence="1">
    <location>
        <begin position="1"/>
        <end position="137"/>
    </location>
</feature>
<sequence>MIRDSLKKEISPLLGLCIQAPRTSRVTLVKGSLRSVANTAARQALIAHWQGIVNSLGNFLNTLKENHVSPMLVRKVFTQIFSFINIQQSSIEMRITATEKYAGVAWEHIRQAIGFLVVHQKPKKTLDEISHELCPVR</sequence>
<dbReference type="InterPro" id="IPR052072">
    <property type="entry name" value="Vascular_dev_regulator"/>
</dbReference>
<dbReference type="PANTHER" id="PTHR16027">
    <property type="entry name" value="DILUTE DOMAIN-CONTAINING PROTEIN YPR089W"/>
    <property type="match status" value="1"/>
</dbReference>
<dbReference type="PROSITE" id="PS51126">
    <property type="entry name" value="DILUTE"/>
    <property type="match status" value="1"/>
</dbReference>
<name>A0ABD1H2P9_SALDI</name>
<dbReference type="EMBL" id="JBEAFC010000007">
    <property type="protein sequence ID" value="KAL1549693.1"/>
    <property type="molecule type" value="Genomic_DNA"/>
</dbReference>
<comment type="caution">
    <text evidence="2">The sequence shown here is derived from an EMBL/GenBank/DDBJ whole genome shotgun (WGS) entry which is preliminary data.</text>
</comment>
<gene>
    <name evidence="2" type="ORF">AAHA92_17765</name>
</gene>
<accession>A0ABD1H2P9</accession>
<dbReference type="AlphaFoldDB" id="A0ABD1H2P9"/>
<evidence type="ECO:0000313" key="3">
    <source>
        <dbReference type="Proteomes" id="UP001567538"/>
    </source>
</evidence>
<reference evidence="2 3" key="1">
    <citation type="submission" date="2024-06" db="EMBL/GenBank/DDBJ databases">
        <title>A chromosome level genome sequence of Diviner's sage (Salvia divinorum).</title>
        <authorList>
            <person name="Ford S.A."/>
            <person name="Ro D.-K."/>
            <person name="Ness R.W."/>
            <person name="Phillips M.A."/>
        </authorList>
    </citation>
    <scope>NUCLEOTIDE SEQUENCE [LARGE SCALE GENOMIC DNA]</scope>
    <source>
        <strain evidence="2">SAF-2024a</strain>
        <tissue evidence="2">Leaf</tissue>
    </source>
</reference>
<evidence type="ECO:0000313" key="2">
    <source>
        <dbReference type="EMBL" id="KAL1549693.1"/>
    </source>
</evidence>
<dbReference type="InterPro" id="IPR002710">
    <property type="entry name" value="Dilute_dom"/>
</dbReference>
<organism evidence="2 3">
    <name type="scientific">Salvia divinorum</name>
    <name type="common">Maria pastora</name>
    <name type="synonym">Diviner's sage</name>
    <dbReference type="NCBI Taxonomy" id="28513"/>
    <lineage>
        <taxon>Eukaryota</taxon>
        <taxon>Viridiplantae</taxon>
        <taxon>Streptophyta</taxon>
        <taxon>Embryophyta</taxon>
        <taxon>Tracheophyta</taxon>
        <taxon>Spermatophyta</taxon>
        <taxon>Magnoliopsida</taxon>
        <taxon>eudicotyledons</taxon>
        <taxon>Gunneridae</taxon>
        <taxon>Pentapetalae</taxon>
        <taxon>asterids</taxon>
        <taxon>lamiids</taxon>
        <taxon>Lamiales</taxon>
        <taxon>Lamiaceae</taxon>
        <taxon>Nepetoideae</taxon>
        <taxon>Mentheae</taxon>
        <taxon>Salviinae</taxon>
        <taxon>Salvia</taxon>
        <taxon>Salvia subgen. Calosphace</taxon>
    </lineage>
</organism>
<dbReference type="Proteomes" id="UP001567538">
    <property type="component" value="Unassembled WGS sequence"/>
</dbReference>
<evidence type="ECO:0000259" key="1">
    <source>
        <dbReference type="PROSITE" id="PS51126"/>
    </source>
</evidence>
<dbReference type="PANTHER" id="PTHR16027:SF6">
    <property type="entry name" value="DILUTE DOMAIN-CONTAINING PROTEIN"/>
    <property type="match status" value="1"/>
</dbReference>
<proteinExistence type="predicted"/>
<keyword evidence="3" id="KW-1185">Reference proteome</keyword>